<keyword evidence="2" id="KW-1185">Reference proteome</keyword>
<accession>A0A395IKT1</accession>
<dbReference type="EMBL" id="QKRW01000037">
    <property type="protein sequence ID" value="RAL60751.1"/>
    <property type="molecule type" value="Genomic_DNA"/>
</dbReference>
<reference evidence="1 2" key="1">
    <citation type="submission" date="2018-06" db="EMBL/GenBank/DDBJ databases">
        <title>Genome Sequence of the Brown Rot Fungal Pathogen Monilinia fructigena.</title>
        <authorList>
            <person name="Landi L."/>
            <person name="De Miccolis Angelini R.M."/>
            <person name="Pollastro S."/>
            <person name="Abate D."/>
            <person name="Faretra F."/>
            <person name="Romanazzi G."/>
        </authorList>
    </citation>
    <scope>NUCLEOTIDE SEQUENCE [LARGE SCALE GENOMIC DNA]</scope>
    <source>
        <strain evidence="1 2">Mfrg269</strain>
    </source>
</reference>
<proteinExistence type="predicted"/>
<organism evidence="1 2">
    <name type="scientific">Monilinia fructigena</name>
    <dbReference type="NCBI Taxonomy" id="38457"/>
    <lineage>
        <taxon>Eukaryota</taxon>
        <taxon>Fungi</taxon>
        <taxon>Dikarya</taxon>
        <taxon>Ascomycota</taxon>
        <taxon>Pezizomycotina</taxon>
        <taxon>Leotiomycetes</taxon>
        <taxon>Helotiales</taxon>
        <taxon>Sclerotiniaceae</taxon>
        <taxon>Monilinia</taxon>
    </lineage>
</organism>
<comment type="caution">
    <text evidence="1">The sequence shown here is derived from an EMBL/GenBank/DDBJ whole genome shotgun (WGS) entry which is preliminary data.</text>
</comment>
<evidence type="ECO:0000313" key="2">
    <source>
        <dbReference type="Proteomes" id="UP000249056"/>
    </source>
</evidence>
<dbReference type="OrthoDB" id="432010at2759"/>
<protein>
    <submittedName>
        <fullName evidence="1">Uncharacterized protein</fullName>
    </submittedName>
</protein>
<gene>
    <name evidence="1" type="ORF">DID88_009856</name>
</gene>
<dbReference type="AlphaFoldDB" id="A0A395IKT1"/>
<dbReference type="Gene3D" id="3.20.20.140">
    <property type="entry name" value="Metal-dependent hydrolases"/>
    <property type="match status" value="1"/>
</dbReference>
<evidence type="ECO:0000313" key="1">
    <source>
        <dbReference type="EMBL" id="RAL60751.1"/>
    </source>
</evidence>
<name>A0A395IKT1_9HELO</name>
<sequence>MLPLITLEEHYLSSAVLAAQEASGTPDPFSGFPEQISRKLKSLDDERIKDMDDGNISLQILSHGPMNHASPELCQQINDELAAAISQTSPV</sequence>
<dbReference type="Proteomes" id="UP000249056">
    <property type="component" value="Unassembled WGS sequence"/>
</dbReference>